<protein>
    <recommendedName>
        <fullName evidence="2">PKD domain-containing protein</fullName>
    </recommendedName>
</protein>
<dbReference type="HOGENOM" id="CLU_330569_0_0_6"/>
<dbReference type="InterPro" id="IPR035986">
    <property type="entry name" value="PKD_dom_sf"/>
</dbReference>
<gene>
    <name evidence="3" type="ordered locus">Mlg_2372</name>
</gene>
<evidence type="ECO:0000259" key="2">
    <source>
        <dbReference type="PROSITE" id="PS50093"/>
    </source>
</evidence>
<evidence type="ECO:0000313" key="4">
    <source>
        <dbReference type="Proteomes" id="UP000001962"/>
    </source>
</evidence>
<dbReference type="InterPro" id="IPR000601">
    <property type="entry name" value="PKD_dom"/>
</dbReference>
<dbReference type="Proteomes" id="UP000001962">
    <property type="component" value="Chromosome"/>
</dbReference>
<accession>Q0A625</accession>
<dbReference type="InterPro" id="IPR013783">
    <property type="entry name" value="Ig-like_fold"/>
</dbReference>
<proteinExistence type="predicted"/>
<evidence type="ECO:0000313" key="3">
    <source>
        <dbReference type="EMBL" id="ABI57712.1"/>
    </source>
</evidence>
<keyword evidence="4" id="KW-1185">Reference proteome</keyword>
<dbReference type="Gene3D" id="2.60.40.10">
    <property type="entry name" value="Immunoglobulins"/>
    <property type="match status" value="1"/>
</dbReference>
<dbReference type="PROSITE" id="PS51257">
    <property type="entry name" value="PROKAR_LIPOPROTEIN"/>
    <property type="match status" value="1"/>
</dbReference>
<feature type="domain" description="PKD" evidence="2">
    <location>
        <begin position="673"/>
        <end position="735"/>
    </location>
</feature>
<dbReference type="PROSITE" id="PS50093">
    <property type="entry name" value="PKD"/>
    <property type="match status" value="1"/>
</dbReference>
<reference evidence="4" key="1">
    <citation type="submission" date="2006-08" db="EMBL/GenBank/DDBJ databases">
        <title>Complete sequence of Alkalilimnicola ehrilichei MLHE-1.</title>
        <authorList>
            <person name="Copeland A."/>
            <person name="Lucas S."/>
            <person name="Lapidus A."/>
            <person name="Barry K."/>
            <person name="Detter J.C."/>
            <person name="Glavina del Rio T."/>
            <person name="Hammon N."/>
            <person name="Israni S."/>
            <person name="Dalin E."/>
            <person name="Tice H."/>
            <person name="Pitluck S."/>
            <person name="Sims D."/>
            <person name="Brettin T."/>
            <person name="Bruce D."/>
            <person name="Han C."/>
            <person name="Tapia R."/>
            <person name="Gilna P."/>
            <person name="Schmutz J."/>
            <person name="Larimer F."/>
            <person name="Land M."/>
            <person name="Hauser L."/>
            <person name="Kyrpides N."/>
            <person name="Mikhailova N."/>
            <person name="Oremland R.S."/>
            <person name="Hoeft S.E."/>
            <person name="Switzer-Blum J."/>
            <person name="Kulp T."/>
            <person name="King G."/>
            <person name="Tabita R."/>
            <person name="Witte B."/>
            <person name="Santini J.M."/>
            <person name="Basu P."/>
            <person name="Hollibaugh J.T."/>
            <person name="Xie G."/>
            <person name="Stolz J.F."/>
            <person name="Richardson P."/>
        </authorList>
    </citation>
    <scope>NUCLEOTIDE SEQUENCE [LARGE SCALE GENOMIC DNA]</scope>
    <source>
        <strain evidence="4">ATCC BAA-1101 / DSM 17681 / MLHE-1</strain>
    </source>
</reference>
<evidence type="ECO:0000256" key="1">
    <source>
        <dbReference type="SAM" id="MobiDB-lite"/>
    </source>
</evidence>
<dbReference type="KEGG" id="aeh:Mlg_2372"/>
<organism evidence="3 4">
    <name type="scientific">Alkalilimnicola ehrlichii (strain ATCC BAA-1101 / DSM 17681 / MLHE-1)</name>
    <dbReference type="NCBI Taxonomy" id="187272"/>
    <lineage>
        <taxon>Bacteria</taxon>
        <taxon>Pseudomonadati</taxon>
        <taxon>Pseudomonadota</taxon>
        <taxon>Gammaproteobacteria</taxon>
        <taxon>Chromatiales</taxon>
        <taxon>Ectothiorhodospiraceae</taxon>
        <taxon>Alkalilimnicola</taxon>
    </lineage>
</organism>
<dbReference type="eggNOG" id="COG3291">
    <property type="taxonomic scope" value="Bacteria"/>
</dbReference>
<feature type="region of interest" description="Disordered" evidence="1">
    <location>
        <begin position="218"/>
        <end position="242"/>
    </location>
</feature>
<sequence length="867" mass="91079">MYRLSRFIQLLIILLVLVLMAGCVEDEDFGGGLGGEPERIEIVSDQSIILSGAGDSAEIEAYVVLDNGRVDRTATIEYESTNPDLIGVDASGRITALTHTIGSANIQLSAEGVEPVMALAAIADLAPGALYVDAGWVVDDRLTDEDELTARVVLQRNEQTEGLAPGDVLVSGDRAGLLDRVTEVTVHGNRVVLETEPAELTDAFENLSIQAQGTPLNYGGVLDEDGHDDGRPEGAGVSGAAAEDRVSGAAVQQIQGGLECKLGGSVLNIGVTGLSINHNYALVPRVDLDISNRSLNRFDIYLDGQGHLNASLGGVTLSGGGSADVNCSRGLRSVPFAAVPVVGPVLLTPSLEPSVGFKVAGSYQAGELSLSGIELDQGASMELGIGYTGVQGFRGINEFETFGDGVDFANLGGGLENEFSASVGPYMGAALNLDVRVLRWELASTGLVGLEIGGGSDLSMTYPFDSEEQDYRGPRWSFFAEGKAGFGPLLDSIKAFERILDRMGVPGAANISGFVSTNVNLVDIHRSLLQSPNPQVQAAPAKVEVEEPLSLQVSAGQSIGSLDTDFVAFRTDQANDAPWTREVVAQASNDGNGNATETWVPATEEAGVYAMNVRVYDGLFGALGFPYAAENPANVEVSSDVILRIDPPGLSDGEVGVQYSFNLNAVRIPPDVDTVTFDWAFGDGNSGSTQVSVGADNTASTTISHAYGQEGAYGLVATLSGEDGQLADSSAVVTIGEVEERDEELDICNVWRAADQGGQGVTVDNWDISEIPTGAVFDLRFDAYSIPDKYIVEYPAGAVVHDTGWRGASRYEGDPLYPGGIAGPGRGQADAIFMKGAVDSFKITVIGPQSGTAWRYDIRCRVLDDGN</sequence>
<dbReference type="SUPFAM" id="SSF49299">
    <property type="entry name" value="PKD domain"/>
    <property type="match status" value="1"/>
</dbReference>
<name>Q0A625_ALKEH</name>
<dbReference type="EMBL" id="CP000453">
    <property type="protein sequence ID" value="ABI57712.1"/>
    <property type="molecule type" value="Genomic_DNA"/>
</dbReference>
<dbReference type="AlphaFoldDB" id="Q0A625"/>